<dbReference type="AlphaFoldDB" id="A0A068T9T4"/>
<proteinExistence type="predicted"/>
<feature type="transmembrane region" description="Helical" evidence="1">
    <location>
        <begin position="294"/>
        <end position="312"/>
    </location>
</feature>
<dbReference type="Proteomes" id="UP000028186">
    <property type="component" value="Chromosome I"/>
</dbReference>
<evidence type="ECO:0000313" key="3">
    <source>
        <dbReference type="Proteomes" id="UP000028186"/>
    </source>
</evidence>
<dbReference type="KEGG" id="ngl:RG1141_CH25220"/>
<organism evidence="2 3">
    <name type="scientific">Neorhizobium galegae bv. officinalis bv. officinalis str. HAMBI 1141</name>
    <dbReference type="NCBI Taxonomy" id="1028801"/>
    <lineage>
        <taxon>Bacteria</taxon>
        <taxon>Pseudomonadati</taxon>
        <taxon>Pseudomonadota</taxon>
        <taxon>Alphaproteobacteria</taxon>
        <taxon>Hyphomicrobiales</taxon>
        <taxon>Rhizobiaceae</taxon>
        <taxon>Rhizobium/Agrobacterium group</taxon>
        <taxon>Neorhizobium</taxon>
    </lineage>
</organism>
<reference evidence="3" key="1">
    <citation type="journal article" date="2014" name="BMC Genomics">
        <title>Genome sequencing of two Neorhizobium galegae strains reveals a noeT gene responsible for the unusual acetylation of the nodulation factors.</title>
        <authorList>
            <person name="Osterman J."/>
            <person name="Marsh J."/>
            <person name="Laine P.K."/>
            <person name="Zeng Z."/>
            <person name="Alatalo E."/>
            <person name="Sullivan J.T."/>
            <person name="Young J.P."/>
            <person name="Thomas-Oates J."/>
            <person name="Paulin L."/>
            <person name="Lindstrom K."/>
        </authorList>
    </citation>
    <scope>NUCLEOTIDE SEQUENCE [LARGE SCALE GENOMIC DNA]</scope>
    <source>
        <strain evidence="3">HAMBI 1141</strain>
    </source>
</reference>
<name>A0A068T9T4_NEOGA</name>
<protein>
    <submittedName>
        <fullName evidence="2">Uncharacterized protein</fullName>
    </submittedName>
</protein>
<keyword evidence="1" id="KW-1133">Transmembrane helix</keyword>
<evidence type="ECO:0000256" key="1">
    <source>
        <dbReference type="SAM" id="Phobius"/>
    </source>
</evidence>
<sequence>MATLRQILDKAAAAGLIAASQVRGLEAHLAQHGVRADIAVPEPQGVIESDIVDTEVPRFIRGFHDVLITIGVLIVMAGIWGIGSVLALLPLIIVLAEILVVRQRLALPAVVLSLATVVWTVFTTMAVLDGLDIHPTGVGSILLVLLPLPAVMGLFYWRYRIPIALAALLLSAFALALTVVIYLLGRASGTGDFVESFPLLSSAIFFLSAVGLFSVAMGYDLSDPLRVTRRSDIAFWIHLAAAPALLYAMLSFVFLRKGTGLLSPDRFGAYDSAGQVLVIVILLMTIGLIIDRRAFVTSGLVSLIAAVVSILAKGDLGGGSAVFVALLVVGSVVLVIGVGWPQLRRLAVGILPDTLKTKLPPLR</sequence>
<keyword evidence="1" id="KW-0812">Transmembrane</keyword>
<dbReference type="eggNOG" id="ENOG502Z8Y9">
    <property type="taxonomic scope" value="Bacteria"/>
</dbReference>
<evidence type="ECO:0000313" key="2">
    <source>
        <dbReference type="EMBL" id="CDN54859.1"/>
    </source>
</evidence>
<dbReference type="PATRIC" id="fig|1028801.3.peg.2563"/>
<feature type="transmembrane region" description="Helical" evidence="1">
    <location>
        <begin position="140"/>
        <end position="157"/>
    </location>
</feature>
<feature type="transmembrane region" description="Helical" evidence="1">
    <location>
        <begin position="197"/>
        <end position="221"/>
    </location>
</feature>
<dbReference type="RefSeq" id="WP_038544228.1">
    <property type="nucleotide sequence ID" value="NZ_HG938355.1"/>
</dbReference>
<dbReference type="HOGENOM" id="CLU_831222_0_0_5"/>
<gene>
    <name evidence="2" type="ORF">RG1141_CH25220</name>
</gene>
<feature type="transmembrane region" description="Helical" evidence="1">
    <location>
        <begin position="164"/>
        <end position="185"/>
    </location>
</feature>
<feature type="transmembrane region" description="Helical" evidence="1">
    <location>
        <begin position="318"/>
        <end position="340"/>
    </location>
</feature>
<feature type="transmembrane region" description="Helical" evidence="1">
    <location>
        <begin position="267"/>
        <end position="289"/>
    </location>
</feature>
<feature type="transmembrane region" description="Helical" evidence="1">
    <location>
        <begin position="66"/>
        <end position="93"/>
    </location>
</feature>
<accession>A0A068T9T4</accession>
<feature type="transmembrane region" description="Helical" evidence="1">
    <location>
        <begin position="233"/>
        <end position="255"/>
    </location>
</feature>
<keyword evidence="1" id="KW-0472">Membrane</keyword>
<feature type="transmembrane region" description="Helical" evidence="1">
    <location>
        <begin position="105"/>
        <end position="128"/>
    </location>
</feature>
<dbReference type="EMBL" id="HG938355">
    <property type="protein sequence ID" value="CDN54859.1"/>
    <property type="molecule type" value="Genomic_DNA"/>
</dbReference>